<proteinExistence type="predicted"/>
<protein>
    <submittedName>
        <fullName evidence="2">Uncharacterized protein</fullName>
    </submittedName>
</protein>
<gene>
    <name evidence="2" type="ORF">AJ80_09060</name>
</gene>
<dbReference type="EMBL" id="PDNA01000242">
    <property type="protein sequence ID" value="PGH01077.1"/>
    <property type="molecule type" value="Genomic_DNA"/>
</dbReference>
<feature type="region of interest" description="Disordered" evidence="1">
    <location>
        <begin position="1"/>
        <end position="166"/>
    </location>
</feature>
<evidence type="ECO:0000313" key="3">
    <source>
        <dbReference type="Proteomes" id="UP000224634"/>
    </source>
</evidence>
<comment type="caution">
    <text evidence="2">The sequence shown here is derived from an EMBL/GenBank/DDBJ whole genome shotgun (WGS) entry which is preliminary data.</text>
</comment>
<sequence length="233" mass="25438">MAGTTEDAPPGYSPRPAPGHLSAPVEPASAQTGACARGNPESNDSTDDPIFSRPNRRRPTNSARQRPTSCRPASLGRGGRRPNTNDDLDDFPSGHDDLGGDAFSDDDPFFGDDTPSMHRRGGSRLGPGASRPPSRSSGPRFRDGQRRPRSHAYQSGYDNQSGYGYQDEYGPLDLETVRHISRFTGLPFQYIEQWAESGMIVMDQDGRICYAGGPLARDTRYLLHTYNIHIGLG</sequence>
<feature type="compositionally biased region" description="Low complexity" evidence="1">
    <location>
        <begin position="126"/>
        <end position="139"/>
    </location>
</feature>
<accession>A0A2B7WWY1</accession>
<reference evidence="2 3" key="1">
    <citation type="submission" date="2017-10" db="EMBL/GenBank/DDBJ databases">
        <title>Comparative genomics in systemic dimorphic fungi from Ajellomycetaceae.</title>
        <authorList>
            <person name="Munoz J.F."/>
            <person name="Mcewen J.G."/>
            <person name="Clay O.K."/>
            <person name="Cuomo C.A."/>
        </authorList>
    </citation>
    <scope>NUCLEOTIDE SEQUENCE [LARGE SCALE GENOMIC DNA]</scope>
    <source>
        <strain evidence="2 3">UAMH7299</strain>
    </source>
</reference>
<keyword evidence="3" id="KW-1185">Reference proteome</keyword>
<evidence type="ECO:0000313" key="2">
    <source>
        <dbReference type="EMBL" id="PGH01077.1"/>
    </source>
</evidence>
<name>A0A2B7WWY1_POLH7</name>
<evidence type="ECO:0000256" key="1">
    <source>
        <dbReference type="SAM" id="MobiDB-lite"/>
    </source>
</evidence>
<feature type="compositionally biased region" description="Polar residues" evidence="1">
    <location>
        <begin position="152"/>
        <end position="163"/>
    </location>
</feature>
<organism evidence="2 3">
    <name type="scientific">Polytolypa hystricis (strain UAMH7299)</name>
    <dbReference type="NCBI Taxonomy" id="1447883"/>
    <lineage>
        <taxon>Eukaryota</taxon>
        <taxon>Fungi</taxon>
        <taxon>Dikarya</taxon>
        <taxon>Ascomycota</taxon>
        <taxon>Pezizomycotina</taxon>
        <taxon>Eurotiomycetes</taxon>
        <taxon>Eurotiomycetidae</taxon>
        <taxon>Onygenales</taxon>
        <taxon>Onygenales incertae sedis</taxon>
        <taxon>Polytolypa</taxon>
    </lineage>
</organism>
<dbReference type="AlphaFoldDB" id="A0A2B7WWY1"/>
<dbReference type="Proteomes" id="UP000224634">
    <property type="component" value="Unassembled WGS sequence"/>
</dbReference>